<protein>
    <submittedName>
        <fullName evidence="5">GAF domain-containing protein</fullName>
    </submittedName>
</protein>
<dbReference type="GO" id="GO:0016301">
    <property type="term" value="F:kinase activity"/>
    <property type="evidence" value="ECO:0007669"/>
    <property type="project" value="UniProtKB-KW"/>
</dbReference>
<dbReference type="InterPro" id="IPR001789">
    <property type="entry name" value="Sig_transdc_resp-reg_receiver"/>
</dbReference>
<evidence type="ECO:0000313" key="5">
    <source>
        <dbReference type="EMBL" id="QJR37824.1"/>
    </source>
</evidence>
<keyword evidence="6" id="KW-1185">Reference proteome</keyword>
<dbReference type="Pfam" id="PF01590">
    <property type="entry name" value="GAF"/>
    <property type="match status" value="1"/>
</dbReference>
<organism evidence="5 6">
    <name type="scientific">Gemmatimonas groenlandica</name>
    <dbReference type="NCBI Taxonomy" id="2732249"/>
    <lineage>
        <taxon>Bacteria</taxon>
        <taxon>Pseudomonadati</taxon>
        <taxon>Gemmatimonadota</taxon>
        <taxon>Gemmatimonadia</taxon>
        <taxon>Gemmatimonadales</taxon>
        <taxon>Gemmatimonadaceae</taxon>
        <taxon>Gemmatimonas</taxon>
    </lineage>
</organism>
<dbReference type="Gene3D" id="3.30.450.40">
    <property type="match status" value="1"/>
</dbReference>
<keyword evidence="1" id="KW-0808">Transferase</keyword>
<dbReference type="InterPro" id="IPR003018">
    <property type="entry name" value="GAF"/>
</dbReference>
<dbReference type="GO" id="GO:0000160">
    <property type="term" value="P:phosphorelay signal transduction system"/>
    <property type="evidence" value="ECO:0007669"/>
    <property type="project" value="InterPro"/>
</dbReference>
<dbReference type="EMBL" id="CP053085">
    <property type="protein sequence ID" value="QJR37824.1"/>
    <property type="molecule type" value="Genomic_DNA"/>
</dbReference>
<dbReference type="InterPro" id="IPR029016">
    <property type="entry name" value="GAF-like_dom_sf"/>
</dbReference>
<dbReference type="Pfam" id="PF00072">
    <property type="entry name" value="Response_reg"/>
    <property type="match status" value="1"/>
</dbReference>
<evidence type="ECO:0000256" key="2">
    <source>
        <dbReference type="ARBA" id="ARBA00022777"/>
    </source>
</evidence>
<dbReference type="AlphaFoldDB" id="A0A6M4ISQ3"/>
<dbReference type="InterPro" id="IPR011006">
    <property type="entry name" value="CheY-like_superfamily"/>
</dbReference>
<dbReference type="PROSITE" id="PS50110">
    <property type="entry name" value="RESPONSE_REGULATORY"/>
    <property type="match status" value="1"/>
</dbReference>
<sequence length="482" mass="50645">MPDPAAHRVLRDRSRLEVLRATGLLNGGKDDVLDRLTRVVSRILNVPVAAVSLVDDRGQSFAGLHGLGGWARTARGTPLSHSFCQHVVVDDAPLVIEDARLDQRLQDNLAIAGLGVVAYAGVPLTTRDGETLGALCAIDTQSRLWSSDDLETLQDLAAAAVAQLQLRAALRDVSDAHDVMRLEQERLWKEHERLTTIDPMTGLLSRTGGERALRGVQTAGTLHTIAIDGDDLARMIVAAALVQVGGANAVCARVAPSVLAMFRPDAASGHADSSMAAPMPASFEERLLAALRAPIGSRSAFSVRVGSVHVPAHSTEALGALLRTADAGRDASAWHCLTPSRLSLVASSAGPRVLLLDDYPSVLDWARTALQDGGCTVHTAVAADEALVLAASLREAGTPLDMIICDSAVQHVDGEMIGMLLRFDNPDLPVIRLGGEPASTGTATSSSDAYVSVVSKPVSPPTLLDCVVRARRVDISSGSATC</sequence>
<dbReference type="SUPFAM" id="SSF55781">
    <property type="entry name" value="GAF domain-like"/>
    <property type="match status" value="1"/>
</dbReference>
<evidence type="ECO:0000256" key="3">
    <source>
        <dbReference type="PROSITE-ProRule" id="PRU00169"/>
    </source>
</evidence>
<dbReference type="PANTHER" id="PTHR43102">
    <property type="entry name" value="SLR1143 PROTEIN"/>
    <property type="match status" value="1"/>
</dbReference>
<name>A0A6M4ISQ3_9BACT</name>
<evidence type="ECO:0000256" key="1">
    <source>
        <dbReference type="ARBA" id="ARBA00022679"/>
    </source>
</evidence>
<dbReference type="Proteomes" id="UP000500938">
    <property type="component" value="Chromosome"/>
</dbReference>
<dbReference type="KEGG" id="ggr:HKW67_21005"/>
<dbReference type="SMART" id="SM00065">
    <property type="entry name" value="GAF"/>
    <property type="match status" value="1"/>
</dbReference>
<dbReference type="SMART" id="SM00448">
    <property type="entry name" value="REC"/>
    <property type="match status" value="1"/>
</dbReference>
<evidence type="ECO:0000313" key="6">
    <source>
        <dbReference type="Proteomes" id="UP000500938"/>
    </source>
</evidence>
<gene>
    <name evidence="5" type="ORF">HKW67_21005</name>
</gene>
<keyword evidence="2" id="KW-0418">Kinase</keyword>
<dbReference type="SUPFAM" id="SSF52172">
    <property type="entry name" value="CheY-like"/>
    <property type="match status" value="1"/>
</dbReference>
<dbReference type="PANTHER" id="PTHR43102:SF2">
    <property type="entry name" value="GAF DOMAIN-CONTAINING PROTEIN"/>
    <property type="match status" value="1"/>
</dbReference>
<evidence type="ECO:0000259" key="4">
    <source>
        <dbReference type="PROSITE" id="PS50110"/>
    </source>
</evidence>
<proteinExistence type="predicted"/>
<reference evidence="5 6" key="1">
    <citation type="submission" date="2020-05" db="EMBL/GenBank/DDBJ databases">
        <title>Complete genome sequence of Gemmatimonas greenlandica TET16.</title>
        <authorList>
            <person name="Zeng Y."/>
        </authorList>
    </citation>
    <scope>NUCLEOTIDE SEQUENCE [LARGE SCALE GENOMIC DNA]</scope>
    <source>
        <strain evidence="5 6">TET16</strain>
    </source>
</reference>
<keyword evidence="3" id="KW-0597">Phosphoprotein</keyword>
<feature type="domain" description="Response regulatory" evidence="4">
    <location>
        <begin position="352"/>
        <end position="471"/>
    </location>
</feature>
<dbReference type="Gene3D" id="3.40.50.2300">
    <property type="match status" value="1"/>
</dbReference>
<accession>A0A6M4ISQ3</accession>
<feature type="modified residue" description="4-aspartylphosphate" evidence="3">
    <location>
        <position position="406"/>
    </location>
</feature>